<dbReference type="AlphaFoldDB" id="A0A5D0XM25"/>
<keyword evidence="4" id="KW-1185">Reference proteome</keyword>
<sequence length="84" mass="9047">MQTPGELLATLPLGTRVVVRHRISGGFTDSLGDLMSLDASTCTVRTRRGDDVVRLDDVTAAKTVPPAPPRRAPRRRPTGDGPDR</sequence>
<dbReference type="InterPro" id="IPR056934">
    <property type="entry name" value="SH3_Rv0428c"/>
</dbReference>
<comment type="caution">
    <text evidence="3">The sequence shown here is derived from an EMBL/GenBank/DDBJ whole genome shotgun (WGS) entry which is preliminary data.</text>
</comment>
<dbReference type="Proteomes" id="UP000323410">
    <property type="component" value="Unassembled WGS sequence"/>
</dbReference>
<dbReference type="RefSeq" id="WP_148601664.1">
    <property type="nucleotide sequence ID" value="NZ_VSLD01000007.1"/>
</dbReference>
<proteinExistence type="predicted"/>
<organism evidence="3 4">
    <name type="scientific">Arthrobacter echini</name>
    <dbReference type="NCBI Taxonomy" id="1529066"/>
    <lineage>
        <taxon>Bacteria</taxon>
        <taxon>Bacillati</taxon>
        <taxon>Actinomycetota</taxon>
        <taxon>Actinomycetes</taxon>
        <taxon>Micrococcales</taxon>
        <taxon>Micrococcaceae</taxon>
        <taxon>Arthrobacter</taxon>
    </lineage>
</organism>
<name>A0A5D0XM25_9MICC</name>
<protein>
    <recommendedName>
        <fullName evidence="2">Histone acetyltransferase Rv0428c-like SH3 domain-containing protein</fullName>
    </recommendedName>
</protein>
<feature type="domain" description="Histone acetyltransferase Rv0428c-like SH3" evidence="2">
    <location>
        <begin position="12"/>
        <end position="62"/>
    </location>
</feature>
<feature type="region of interest" description="Disordered" evidence="1">
    <location>
        <begin position="59"/>
        <end position="84"/>
    </location>
</feature>
<evidence type="ECO:0000259" key="2">
    <source>
        <dbReference type="Pfam" id="PF24551"/>
    </source>
</evidence>
<reference evidence="3 4" key="1">
    <citation type="submission" date="2019-08" db="EMBL/GenBank/DDBJ databases">
        <title>Genone of Arthrobacter echini P9.</title>
        <authorList>
            <person name="Bowman J.P."/>
        </authorList>
    </citation>
    <scope>NUCLEOTIDE SEQUENCE [LARGE SCALE GENOMIC DNA]</scope>
    <source>
        <strain evidence="3 4">P9</strain>
    </source>
</reference>
<evidence type="ECO:0000256" key="1">
    <source>
        <dbReference type="SAM" id="MobiDB-lite"/>
    </source>
</evidence>
<evidence type="ECO:0000313" key="3">
    <source>
        <dbReference type="EMBL" id="TYC97527.1"/>
    </source>
</evidence>
<dbReference type="EMBL" id="VSLD01000007">
    <property type="protein sequence ID" value="TYC97527.1"/>
    <property type="molecule type" value="Genomic_DNA"/>
</dbReference>
<dbReference type="Pfam" id="PF24551">
    <property type="entry name" value="SH3_Rv0428c"/>
    <property type="match status" value="1"/>
</dbReference>
<gene>
    <name evidence="3" type="ORF">FQ377_12875</name>
</gene>
<evidence type="ECO:0000313" key="4">
    <source>
        <dbReference type="Proteomes" id="UP000323410"/>
    </source>
</evidence>
<dbReference type="OrthoDB" id="3631934at2"/>
<accession>A0A5D0XM25</accession>